<dbReference type="HOGENOM" id="CLU_1144531_0_0_1"/>
<dbReference type="EnsemblProtists" id="EKX42095">
    <property type="protein sequence ID" value="EKX42095"/>
    <property type="gene ID" value="GUITHDRAFT_153660"/>
</dbReference>
<keyword evidence="9" id="KW-1185">Reference proteome</keyword>
<dbReference type="STRING" id="905079.L1J1X3"/>
<keyword evidence="2" id="KW-0963">Cytoplasm</keyword>
<sequence>MASVHILGHIYGARGVGSIWTNYLLRAGGGQALWCRWEIVVEDNLRWTKEHGTIYEDGEMLRDQHGNAALSEVGQTQCCECSPGGLAVWSHPVDVKYRTTSLTGWPSMLFEVWSQDGGGRNEIVGYAVCHIPAAPGFHEIEVPIWRPLASQGERGWWRRMSKSLSGWFLGIWPRLNDDGSSATRTFTTAAKNVLYNPINFTKERSAIETVGTGSLMVKLSVITRGFDKYGPGTNLAVEEAWRKQQGEL</sequence>
<keyword evidence="5" id="KW-0966">Cell projection</keyword>
<evidence type="ECO:0000256" key="5">
    <source>
        <dbReference type="ARBA" id="ARBA00023273"/>
    </source>
</evidence>
<dbReference type="Pfam" id="PF07162">
    <property type="entry name" value="B9-C2"/>
    <property type="match status" value="1"/>
</dbReference>
<evidence type="ECO:0000256" key="6">
    <source>
        <dbReference type="ARBA" id="ARBA00039272"/>
    </source>
</evidence>
<dbReference type="AlphaFoldDB" id="L1J1X3"/>
<evidence type="ECO:0000256" key="4">
    <source>
        <dbReference type="ARBA" id="ARBA00023212"/>
    </source>
</evidence>
<dbReference type="InterPro" id="IPR010796">
    <property type="entry name" value="C2_B9-type_dom"/>
</dbReference>
<dbReference type="RefSeq" id="XP_005829075.1">
    <property type="nucleotide sequence ID" value="XM_005829018.1"/>
</dbReference>
<name>L1J1X3_GUITC</name>
<dbReference type="EMBL" id="JH993019">
    <property type="protein sequence ID" value="EKX42095.1"/>
    <property type="molecule type" value="Genomic_DNA"/>
</dbReference>
<evidence type="ECO:0000313" key="7">
    <source>
        <dbReference type="EMBL" id="EKX42095.1"/>
    </source>
</evidence>
<reference evidence="7 9" key="1">
    <citation type="journal article" date="2012" name="Nature">
        <title>Algal genomes reveal evolutionary mosaicism and the fate of nucleomorphs.</title>
        <authorList>
            <consortium name="DOE Joint Genome Institute"/>
            <person name="Curtis B.A."/>
            <person name="Tanifuji G."/>
            <person name="Burki F."/>
            <person name="Gruber A."/>
            <person name="Irimia M."/>
            <person name="Maruyama S."/>
            <person name="Arias M.C."/>
            <person name="Ball S.G."/>
            <person name="Gile G.H."/>
            <person name="Hirakawa Y."/>
            <person name="Hopkins J.F."/>
            <person name="Kuo A."/>
            <person name="Rensing S.A."/>
            <person name="Schmutz J."/>
            <person name="Symeonidi A."/>
            <person name="Elias M."/>
            <person name="Eveleigh R.J."/>
            <person name="Herman E.K."/>
            <person name="Klute M.J."/>
            <person name="Nakayama T."/>
            <person name="Obornik M."/>
            <person name="Reyes-Prieto A."/>
            <person name="Armbrust E.V."/>
            <person name="Aves S.J."/>
            <person name="Beiko R.G."/>
            <person name="Coutinho P."/>
            <person name="Dacks J.B."/>
            <person name="Durnford D.G."/>
            <person name="Fast N.M."/>
            <person name="Green B.R."/>
            <person name="Grisdale C.J."/>
            <person name="Hempel F."/>
            <person name="Henrissat B."/>
            <person name="Hoppner M.P."/>
            <person name="Ishida K."/>
            <person name="Kim E."/>
            <person name="Koreny L."/>
            <person name="Kroth P.G."/>
            <person name="Liu Y."/>
            <person name="Malik S.B."/>
            <person name="Maier U.G."/>
            <person name="McRose D."/>
            <person name="Mock T."/>
            <person name="Neilson J.A."/>
            <person name="Onodera N.T."/>
            <person name="Poole A.M."/>
            <person name="Pritham E.J."/>
            <person name="Richards T.A."/>
            <person name="Rocap G."/>
            <person name="Roy S.W."/>
            <person name="Sarai C."/>
            <person name="Schaack S."/>
            <person name="Shirato S."/>
            <person name="Slamovits C.H."/>
            <person name="Spencer D.F."/>
            <person name="Suzuki S."/>
            <person name="Worden A.Z."/>
            <person name="Zauner S."/>
            <person name="Barry K."/>
            <person name="Bell C."/>
            <person name="Bharti A.K."/>
            <person name="Crow J.A."/>
            <person name="Grimwood J."/>
            <person name="Kramer R."/>
            <person name="Lindquist E."/>
            <person name="Lucas S."/>
            <person name="Salamov A."/>
            <person name="McFadden G.I."/>
            <person name="Lane C.E."/>
            <person name="Keeling P.J."/>
            <person name="Gray M.W."/>
            <person name="Grigoriev I.V."/>
            <person name="Archibald J.M."/>
        </authorList>
    </citation>
    <scope>NUCLEOTIDE SEQUENCE</scope>
    <source>
        <strain evidence="7 9">CCMP2712</strain>
    </source>
</reference>
<dbReference type="OMA" id="FELECPT"/>
<dbReference type="Proteomes" id="UP000011087">
    <property type="component" value="Unassembled WGS sequence"/>
</dbReference>
<evidence type="ECO:0000256" key="1">
    <source>
        <dbReference type="ARBA" id="ARBA00004120"/>
    </source>
</evidence>
<protein>
    <recommendedName>
        <fullName evidence="6">B9 domain-containing protein 2</fullName>
    </recommendedName>
</protein>
<dbReference type="eggNOG" id="KOG4028">
    <property type="taxonomic scope" value="Eukaryota"/>
</dbReference>
<dbReference type="OrthoDB" id="184109at2759"/>
<dbReference type="PANTHER" id="PTHR12968">
    <property type="entry name" value="B9 DOMAIN-CONTAINING"/>
    <property type="match status" value="1"/>
</dbReference>
<dbReference type="KEGG" id="gtt:GUITHDRAFT_153660"/>
<dbReference type="PaxDb" id="55529-EKX42095"/>
<keyword evidence="3" id="KW-0970">Cilium biogenesis/degradation</keyword>
<dbReference type="GeneID" id="17298746"/>
<accession>L1J1X3</accession>
<proteinExistence type="predicted"/>
<reference evidence="9" key="2">
    <citation type="submission" date="2012-11" db="EMBL/GenBank/DDBJ databases">
        <authorList>
            <person name="Kuo A."/>
            <person name="Curtis B.A."/>
            <person name="Tanifuji G."/>
            <person name="Burki F."/>
            <person name="Gruber A."/>
            <person name="Irimia M."/>
            <person name="Maruyama S."/>
            <person name="Arias M.C."/>
            <person name="Ball S.G."/>
            <person name="Gile G.H."/>
            <person name="Hirakawa Y."/>
            <person name="Hopkins J.F."/>
            <person name="Rensing S.A."/>
            <person name="Schmutz J."/>
            <person name="Symeonidi A."/>
            <person name="Elias M."/>
            <person name="Eveleigh R.J."/>
            <person name="Herman E.K."/>
            <person name="Klute M.J."/>
            <person name="Nakayama T."/>
            <person name="Obornik M."/>
            <person name="Reyes-Prieto A."/>
            <person name="Armbrust E.V."/>
            <person name="Aves S.J."/>
            <person name="Beiko R.G."/>
            <person name="Coutinho P."/>
            <person name="Dacks J.B."/>
            <person name="Durnford D.G."/>
            <person name="Fast N.M."/>
            <person name="Green B.R."/>
            <person name="Grisdale C."/>
            <person name="Hempe F."/>
            <person name="Henrissat B."/>
            <person name="Hoppner M.P."/>
            <person name="Ishida K.-I."/>
            <person name="Kim E."/>
            <person name="Koreny L."/>
            <person name="Kroth P.G."/>
            <person name="Liu Y."/>
            <person name="Malik S.-B."/>
            <person name="Maier U.G."/>
            <person name="McRose D."/>
            <person name="Mock T."/>
            <person name="Neilson J.A."/>
            <person name="Onodera N.T."/>
            <person name="Poole A.M."/>
            <person name="Pritham E.J."/>
            <person name="Richards T.A."/>
            <person name="Rocap G."/>
            <person name="Roy S.W."/>
            <person name="Sarai C."/>
            <person name="Schaack S."/>
            <person name="Shirato S."/>
            <person name="Slamovits C.H."/>
            <person name="Spencer D.F."/>
            <person name="Suzuki S."/>
            <person name="Worden A.Z."/>
            <person name="Zauner S."/>
            <person name="Barry K."/>
            <person name="Bell C."/>
            <person name="Bharti A.K."/>
            <person name="Crow J.A."/>
            <person name="Grimwood J."/>
            <person name="Kramer R."/>
            <person name="Lindquist E."/>
            <person name="Lucas S."/>
            <person name="Salamov A."/>
            <person name="McFadden G.I."/>
            <person name="Lane C.E."/>
            <person name="Keeling P.J."/>
            <person name="Gray M.W."/>
            <person name="Grigoriev I.V."/>
            <person name="Archibald J.M."/>
        </authorList>
    </citation>
    <scope>NUCLEOTIDE SEQUENCE</scope>
    <source>
        <strain evidence="9">CCMP2712</strain>
    </source>
</reference>
<evidence type="ECO:0000313" key="8">
    <source>
        <dbReference type="EnsemblProtists" id="EKX42095"/>
    </source>
</evidence>
<dbReference type="PROSITE" id="PS51381">
    <property type="entry name" value="C2_B9"/>
    <property type="match status" value="1"/>
</dbReference>
<gene>
    <name evidence="7" type="ORF">GUITHDRAFT_153660</name>
</gene>
<keyword evidence="4" id="KW-0206">Cytoskeleton</keyword>
<evidence type="ECO:0000256" key="3">
    <source>
        <dbReference type="ARBA" id="ARBA00022794"/>
    </source>
</evidence>
<evidence type="ECO:0000313" key="9">
    <source>
        <dbReference type="Proteomes" id="UP000011087"/>
    </source>
</evidence>
<dbReference type="GO" id="GO:0060271">
    <property type="term" value="P:cilium assembly"/>
    <property type="evidence" value="ECO:0007669"/>
    <property type="project" value="TreeGrafter"/>
</dbReference>
<comment type="subcellular location">
    <subcellularLocation>
        <location evidence="1">Cytoplasm</location>
        <location evidence="1">Cytoskeleton</location>
        <location evidence="1">Cilium basal body</location>
    </subcellularLocation>
</comment>
<organism evidence="7">
    <name type="scientific">Guillardia theta (strain CCMP2712)</name>
    <name type="common">Cryptophyte</name>
    <dbReference type="NCBI Taxonomy" id="905079"/>
    <lineage>
        <taxon>Eukaryota</taxon>
        <taxon>Cryptophyceae</taxon>
        <taxon>Pyrenomonadales</taxon>
        <taxon>Geminigeraceae</taxon>
        <taxon>Guillardia</taxon>
    </lineage>
</organism>
<dbReference type="GO" id="GO:0036038">
    <property type="term" value="C:MKS complex"/>
    <property type="evidence" value="ECO:0007669"/>
    <property type="project" value="TreeGrafter"/>
</dbReference>
<dbReference type="PANTHER" id="PTHR12968:SF2">
    <property type="entry name" value="B9 DOMAIN-CONTAINING PROTEIN 2"/>
    <property type="match status" value="1"/>
</dbReference>
<evidence type="ECO:0000256" key="2">
    <source>
        <dbReference type="ARBA" id="ARBA00022490"/>
    </source>
</evidence>
<reference evidence="8" key="3">
    <citation type="submission" date="2016-03" db="UniProtKB">
        <authorList>
            <consortium name="EnsemblProtists"/>
        </authorList>
    </citation>
    <scope>IDENTIFICATION</scope>
</reference>